<dbReference type="GO" id="GO:0005759">
    <property type="term" value="C:mitochondrial matrix"/>
    <property type="evidence" value="ECO:0007669"/>
    <property type="project" value="TreeGrafter"/>
</dbReference>
<feature type="compositionally biased region" description="Basic and acidic residues" evidence="2">
    <location>
        <begin position="37"/>
        <end position="50"/>
    </location>
</feature>
<dbReference type="InterPro" id="IPR002634">
    <property type="entry name" value="BolA"/>
</dbReference>
<evidence type="ECO:0000256" key="1">
    <source>
        <dbReference type="RuleBase" id="RU003860"/>
    </source>
</evidence>
<dbReference type="SUPFAM" id="SSF82657">
    <property type="entry name" value="BolA-like"/>
    <property type="match status" value="1"/>
</dbReference>
<dbReference type="AlphaFoldDB" id="A0A5J4YWF6"/>
<reference evidence="4" key="1">
    <citation type="journal article" date="2019" name="Nat. Commun.">
        <title>Expansion of phycobilisome linker gene families in mesophilic red algae.</title>
        <authorList>
            <person name="Lee J."/>
            <person name="Kim D."/>
            <person name="Bhattacharya D."/>
            <person name="Yoon H.S."/>
        </authorList>
    </citation>
    <scope>NUCLEOTIDE SEQUENCE [LARGE SCALE GENOMIC DNA]</scope>
    <source>
        <strain evidence="4">CCMP 1328</strain>
    </source>
</reference>
<comment type="similarity">
    <text evidence="1">Belongs to the BolA/IbaG family.</text>
</comment>
<feature type="compositionally biased region" description="Polar residues" evidence="2">
    <location>
        <begin position="19"/>
        <end position="31"/>
    </location>
</feature>
<dbReference type="EMBL" id="VRMN01000004">
    <property type="protein sequence ID" value="KAA8495172.1"/>
    <property type="molecule type" value="Genomic_DNA"/>
</dbReference>
<dbReference type="Gene3D" id="3.30.300.90">
    <property type="entry name" value="BolA-like"/>
    <property type="match status" value="1"/>
</dbReference>
<proteinExistence type="inferred from homology"/>
<evidence type="ECO:0000313" key="4">
    <source>
        <dbReference type="Proteomes" id="UP000324585"/>
    </source>
</evidence>
<keyword evidence="4" id="KW-1185">Reference proteome</keyword>
<comment type="caution">
    <text evidence="3">The sequence shown here is derived from an EMBL/GenBank/DDBJ whole genome shotgun (WGS) entry which is preliminary data.</text>
</comment>
<dbReference type="Proteomes" id="UP000324585">
    <property type="component" value="Unassembled WGS sequence"/>
</dbReference>
<gene>
    <name evidence="3" type="ORF">FVE85_3413</name>
</gene>
<dbReference type="PANTHER" id="PTHR46230">
    <property type="match status" value="1"/>
</dbReference>
<protein>
    <submittedName>
        <fullName evidence="3">BolA-like protein 1</fullName>
    </submittedName>
</protein>
<evidence type="ECO:0000256" key="2">
    <source>
        <dbReference type="SAM" id="MobiDB-lite"/>
    </source>
</evidence>
<name>A0A5J4YWF6_PORPP</name>
<dbReference type="GO" id="GO:0044572">
    <property type="term" value="P:[4Fe-4S] cluster assembly"/>
    <property type="evidence" value="ECO:0007669"/>
    <property type="project" value="TreeGrafter"/>
</dbReference>
<organism evidence="3 4">
    <name type="scientific">Porphyridium purpureum</name>
    <name type="common">Red alga</name>
    <name type="synonym">Porphyridium cruentum</name>
    <dbReference type="NCBI Taxonomy" id="35688"/>
    <lineage>
        <taxon>Eukaryota</taxon>
        <taxon>Rhodophyta</taxon>
        <taxon>Bangiophyceae</taxon>
        <taxon>Porphyridiales</taxon>
        <taxon>Porphyridiaceae</taxon>
        <taxon>Porphyridium</taxon>
    </lineage>
</organism>
<accession>A0A5J4YWF6</accession>
<dbReference type="OrthoDB" id="411584at2759"/>
<dbReference type="InterPro" id="IPR036065">
    <property type="entry name" value="BolA-like_sf"/>
</dbReference>
<dbReference type="PANTHER" id="PTHR46230:SF7">
    <property type="entry name" value="BOLA-LIKE PROTEIN 1"/>
    <property type="match status" value="1"/>
</dbReference>
<dbReference type="Pfam" id="PF01722">
    <property type="entry name" value="BolA"/>
    <property type="match status" value="1"/>
</dbReference>
<feature type="region of interest" description="Disordered" evidence="2">
    <location>
        <begin position="8"/>
        <end position="55"/>
    </location>
</feature>
<sequence>MLEMAARISALPAPGTGRKGQNGTRNPNSLSLAVDGKSCRGDAATGRRGDGAQTMNVRVLARTMMSGAVGKEPGPVARQILDKLAAGLAPVSRMSLEDESHKHRGHVGAPAGSSETHFRLLVVSPRFQGMKLIARHRTVYSLLADEMASRVHALQIHALTPEEDAMGTARQQDSAE</sequence>
<evidence type="ECO:0000313" key="3">
    <source>
        <dbReference type="EMBL" id="KAA8495172.1"/>
    </source>
</evidence>